<feature type="domain" description="AB hydrolase-1" evidence="1">
    <location>
        <begin position="40"/>
        <end position="266"/>
    </location>
</feature>
<evidence type="ECO:0000313" key="3">
    <source>
        <dbReference type="Proteomes" id="UP000316988"/>
    </source>
</evidence>
<dbReference type="PRINTS" id="PR00111">
    <property type="entry name" value="ABHYDROLASE"/>
</dbReference>
<dbReference type="SUPFAM" id="SSF53474">
    <property type="entry name" value="alpha/beta-Hydrolases"/>
    <property type="match status" value="1"/>
</dbReference>
<dbReference type="InterPro" id="IPR000073">
    <property type="entry name" value="AB_hydrolase_1"/>
</dbReference>
<organism evidence="2 3">
    <name type="scientific">Aeromicrobium piscarium</name>
    <dbReference type="NCBI Taxonomy" id="2590901"/>
    <lineage>
        <taxon>Bacteria</taxon>
        <taxon>Bacillati</taxon>
        <taxon>Actinomycetota</taxon>
        <taxon>Actinomycetes</taxon>
        <taxon>Propionibacteriales</taxon>
        <taxon>Nocardioidaceae</taxon>
        <taxon>Aeromicrobium</taxon>
    </lineage>
</organism>
<dbReference type="RefSeq" id="WP_143914755.1">
    <property type="nucleotide sequence ID" value="NZ_VLNT01000024.1"/>
</dbReference>
<dbReference type="PANTHER" id="PTHR43798">
    <property type="entry name" value="MONOACYLGLYCEROL LIPASE"/>
    <property type="match status" value="1"/>
</dbReference>
<keyword evidence="3" id="KW-1185">Reference proteome</keyword>
<dbReference type="AlphaFoldDB" id="A0A554RMP2"/>
<name>A0A554RMP2_9ACTN</name>
<dbReference type="InterPro" id="IPR050266">
    <property type="entry name" value="AB_hydrolase_sf"/>
</dbReference>
<comment type="caution">
    <text evidence="2">The sequence shown here is derived from an EMBL/GenBank/DDBJ whole genome shotgun (WGS) entry which is preliminary data.</text>
</comment>
<protein>
    <submittedName>
        <fullName evidence="2">Alpha/beta fold hydrolase</fullName>
    </submittedName>
</protein>
<gene>
    <name evidence="2" type="ORF">FNM00_17110</name>
</gene>
<dbReference type="Proteomes" id="UP000316988">
    <property type="component" value="Unassembled WGS sequence"/>
</dbReference>
<evidence type="ECO:0000259" key="1">
    <source>
        <dbReference type="Pfam" id="PF12697"/>
    </source>
</evidence>
<accession>A0A554RMP2</accession>
<reference evidence="2 3" key="1">
    <citation type="submission" date="2019-07" db="EMBL/GenBank/DDBJ databases">
        <authorList>
            <person name="Zhao L.H."/>
        </authorList>
    </citation>
    <scope>NUCLEOTIDE SEQUENCE [LARGE SCALE GENOMIC DNA]</scope>
    <source>
        <strain evidence="2 3">Co35</strain>
    </source>
</reference>
<dbReference type="InterPro" id="IPR029058">
    <property type="entry name" value="AB_hydrolase_fold"/>
</dbReference>
<dbReference type="Gene3D" id="3.40.50.1820">
    <property type="entry name" value="alpha/beta hydrolase"/>
    <property type="match status" value="1"/>
</dbReference>
<dbReference type="EMBL" id="VLNT01000024">
    <property type="protein sequence ID" value="TSD55282.1"/>
    <property type="molecule type" value="Genomic_DNA"/>
</dbReference>
<keyword evidence="2" id="KW-0378">Hydrolase</keyword>
<evidence type="ECO:0000313" key="2">
    <source>
        <dbReference type="EMBL" id="TSD55282.1"/>
    </source>
</evidence>
<dbReference type="OrthoDB" id="9785847at2"/>
<dbReference type="Pfam" id="PF12697">
    <property type="entry name" value="Abhydrolase_6"/>
    <property type="match status" value="1"/>
</dbReference>
<proteinExistence type="predicted"/>
<sequence length="292" mass="30966">MSPIRHQNAILSSSDVRSVVAADSAHISYEFAEHTVGPNLVLLHSLGADRHMWAGVCEALEDEFQLIIPDLRGHGASEGGLANTIDQWPSDLSAVVDDAVGTEPVFIVGVSLGGIHAMAFGASNSSRVAGMVIADSFAELPEAVATEKISALQSQTRSSTMDAVADRYLADTFERPYPAGADSVRRSLAALESEVYRRAVASCFSVKLTPQLSTIDAPTLVLWGDRDSKTPRHLSERIVDGIDGASLGIVPDAGHLSNIDNPQSFALAVKRFVHGCVLSADAGELKNFKGEC</sequence>
<dbReference type="GO" id="GO:0016787">
    <property type="term" value="F:hydrolase activity"/>
    <property type="evidence" value="ECO:0007669"/>
    <property type="project" value="UniProtKB-KW"/>
</dbReference>